<proteinExistence type="predicted"/>
<feature type="region of interest" description="Disordered" evidence="1">
    <location>
        <begin position="1"/>
        <end position="20"/>
    </location>
</feature>
<keyword evidence="3" id="KW-1185">Reference proteome</keyword>
<evidence type="ECO:0000256" key="1">
    <source>
        <dbReference type="SAM" id="MobiDB-lite"/>
    </source>
</evidence>
<name>A0AAD6F8J6_9TELE</name>
<protein>
    <submittedName>
        <fullName evidence="2">Uncharacterized protein</fullName>
    </submittedName>
</protein>
<organism evidence="2 3">
    <name type="scientific">Pogonophryne albipinna</name>
    <dbReference type="NCBI Taxonomy" id="1090488"/>
    <lineage>
        <taxon>Eukaryota</taxon>
        <taxon>Metazoa</taxon>
        <taxon>Chordata</taxon>
        <taxon>Craniata</taxon>
        <taxon>Vertebrata</taxon>
        <taxon>Euteleostomi</taxon>
        <taxon>Actinopterygii</taxon>
        <taxon>Neopterygii</taxon>
        <taxon>Teleostei</taxon>
        <taxon>Neoteleostei</taxon>
        <taxon>Acanthomorphata</taxon>
        <taxon>Eupercaria</taxon>
        <taxon>Perciformes</taxon>
        <taxon>Notothenioidei</taxon>
        <taxon>Pogonophryne</taxon>
    </lineage>
</organism>
<evidence type="ECO:0000313" key="2">
    <source>
        <dbReference type="EMBL" id="KAJ4924508.1"/>
    </source>
</evidence>
<dbReference type="EMBL" id="JAPTMU010000022">
    <property type="protein sequence ID" value="KAJ4924508.1"/>
    <property type="molecule type" value="Genomic_DNA"/>
</dbReference>
<evidence type="ECO:0000313" key="3">
    <source>
        <dbReference type="Proteomes" id="UP001219934"/>
    </source>
</evidence>
<dbReference type="AlphaFoldDB" id="A0AAD6F8J6"/>
<gene>
    <name evidence="2" type="ORF">JOQ06_003464</name>
</gene>
<comment type="caution">
    <text evidence="2">The sequence shown here is derived from an EMBL/GenBank/DDBJ whole genome shotgun (WGS) entry which is preliminary data.</text>
</comment>
<accession>A0AAD6F8J6</accession>
<sequence length="162" mass="18495">MEAEAWSVPHPRPNPTTPPRQKLAAVFPRVHEENCVYVAAMRLDSLVYGCRPNETAHRVPFKCHAGVQETMLGYKCYFEWCHGVKLAGLNYGPPFDAFYIPAVLSTHMIIQQIPDPGPGIAIRESKTHLVMMIQHIQVFFFFFVWLSSTLEQNKSYSLSDKQ</sequence>
<reference evidence="2" key="1">
    <citation type="submission" date="2022-11" db="EMBL/GenBank/DDBJ databases">
        <title>Chromosome-level genome of Pogonophryne albipinna.</title>
        <authorList>
            <person name="Jo E."/>
        </authorList>
    </citation>
    <scope>NUCLEOTIDE SEQUENCE</scope>
    <source>
        <strain evidence="2">SGF0006</strain>
        <tissue evidence="2">Muscle</tissue>
    </source>
</reference>
<dbReference type="Proteomes" id="UP001219934">
    <property type="component" value="Unassembled WGS sequence"/>
</dbReference>